<keyword evidence="1" id="KW-1133">Transmembrane helix</keyword>
<evidence type="ECO:0000313" key="3">
    <source>
        <dbReference type="Proteomes" id="UP000018050"/>
    </source>
</evidence>
<protein>
    <submittedName>
        <fullName evidence="2">Uncharacterized protein</fullName>
    </submittedName>
</protein>
<feature type="transmembrane region" description="Helical" evidence="1">
    <location>
        <begin position="1013"/>
        <end position="1037"/>
    </location>
</feature>
<reference evidence="2" key="1">
    <citation type="submission" date="2013-10" db="EMBL/GenBank/DDBJ databases">
        <title>Genomic analysis of the causative agents of coccidiosis in chickens.</title>
        <authorList>
            <person name="Reid A.J."/>
            <person name="Blake D."/>
            <person name="Billington K."/>
            <person name="Browne H."/>
            <person name="Dunn M."/>
            <person name="Hung S."/>
            <person name="Kawahara F."/>
            <person name="Miranda-Saavedra D."/>
            <person name="Mourier T."/>
            <person name="Nagra H."/>
            <person name="Otto T.D."/>
            <person name="Rawlings N."/>
            <person name="Sanchez A."/>
            <person name="Sanders M."/>
            <person name="Subramaniam C."/>
            <person name="Tay Y."/>
            <person name="Dear P."/>
            <person name="Doerig C."/>
            <person name="Gruber A."/>
            <person name="Parkinson J."/>
            <person name="Shirley M."/>
            <person name="Wan K.L."/>
            <person name="Berriman M."/>
            <person name="Tomley F."/>
            <person name="Pain A."/>
        </authorList>
    </citation>
    <scope>NUCLEOTIDE SEQUENCE</scope>
    <source>
        <strain evidence="2">Houghton</strain>
    </source>
</reference>
<keyword evidence="1" id="KW-0812">Transmembrane</keyword>
<dbReference type="Proteomes" id="UP000018050">
    <property type="component" value="Unassembled WGS sequence"/>
</dbReference>
<keyword evidence="1" id="KW-0472">Membrane</keyword>
<dbReference type="VEuPathDB" id="ToxoDB:EAH_00006940"/>
<dbReference type="AlphaFoldDB" id="U6GG72"/>
<accession>U6GG72</accession>
<reference evidence="2" key="2">
    <citation type="submission" date="2013-10" db="EMBL/GenBank/DDBJ databases">
        <authorList>
            <person name="Aslett M."/>
        </authorList>
    </citation>
    <scope>NUCLEOTIDE SEQUENCE</scope>
    <source>
        <strain evidence="2">Houghton</strain>
    </source>
</reference>
<name>U6GG72_EIMAC</name>
<dbReference type="RefSeq" id="XP_013251453.1">
    <property type="nucleotide sequence ID" value="XM_013395999.1"/>
</dbReference>
<dbReference type="OMA" id="GLEYSMP"/>
<sequence>MKLFRLKSIVAGGTISLAFASAEKSLPRQNGKSQTRGNSDGFQDELKLYLLDIPLRPSRGLELTEPSSVATAESNMQVLLEVLGDNELLRGLDEAKRQACAHLQATTCPEYLKSPSCDKVSINELRDLLMQADSQISSAEGAPAACADALRRGLMLLDILAIKEPLEVFQKQPSAGPRHALNRLFSSLNMAFKGGVQQSGQQQSTETVIPTSSSHSFAEEFIEMQTSKNKSKTDPESPKRVATFVGSLVGIFSTFPGSYLAFAGTGGPIAEMHAIEHVNNLRQMLPPEGLEYSMPLELYAGGRVNIRRLCMSFRARRGAELPLDMPCLYDDTVLASLEASAEKNGAAAAEDTSLLESAATAQQEVPSREGNHNAELDFLLLSLRGGNQEAAAHLLGNDSGPSALCKKAVKKLGSRAANASEESILCSSTWQKGVWDKQLHCQAKLVSLHCAALESLFGIFEHGLIGPIGDLLNTIAKEAACGSASAKCPKKAVTKQSPLKIVGKEPTVLSRFLPQGPVGEGIFRIFFFLSGNKWKNSKELIKCDDGVDNLLHNFAALVSQRATSLLFSRWLPRTVRKLVKKYLVRNYSRRHFRFLLSKLPSGFYLKLRSCIDILVHPFVFLHLNQLAFTGSELSGARSPAGGLSERLDSLIAETATEGLPQQLKKKLQAGQRTSMKDFNGINFARVHPPKPRTWQEYLKLELEDSMITWLMKPGSRERIEHECRGGRGSNIVALFRDSLDLLRSSDTENLTLIGKVVSPKETSVGRPSGLKSFVNKLLRLPPYKARHHSFLAINVRIPEAIELVRTLVGIYTQNKGMFDNQEVFMTAVVDLFAHFEEKNRMTSGGPLGASSFGMVLMGGDLGLRLFNQMLPTTQKRMLKKAQYGSPTVFTSQVQLTGSLLSASGHQGLGMFLHAQSVYLGLMIKQWIKKRKEDRIREIISWLTLGLFFASSLVRVTEGVTEIANTGNETGQASMTTGCPPIGLCMDDNGNAFVGSPTGSPALTALQAVMKTGIMASIAIFAGPLIAVHNIAVSQFLILSRLEMVSRKCPRKYFQAVDKSDGEEQSHYKHQGIVLNTTGSEEVKRECSSNDR</sequence>
<dbReference type="OrthoDB" id="346922at2759"/>
<proteinExistence type="predicted"/>
<evidence type="ECO:0000256" key="1">
    <source>
        <dbReference type="SAM" id="Phobius"/>
    </source>
</evidence>
<evidence type="ECO:0000313" key="2">
    <source>
        <dbReference type="EMBL" id="CDI78303.1"/>
    </source>
</evidence>
<gene>
    <name evidence="2" type="ORF">EAH_00006940</name>
</gene>
<dbReference type="GeneID" id="25268764"/>
<keyword evidence="3" id="KW-1185">Reference proteome</keyword>
<dbReference type="EMBL" id="HG670847">
    <property type="protein sequence ID" value="CDI78303.1"/>
    <property type="molecule type" value="Genomic_DNA"/>
</dbReference>
<organism evidence="2 3">
    <name type="scientific">Eimeria acervulina</name>
    <name type="common">Coccidian parasite</name>
    <dbReference type="NCBI Taxonomy" id="5801"/>
    <lineage>
        <taxon>Eukaryota</taxon>
        <taxon>Sar</taxon>
        <taxon>Alveolata</taxon>
        <taxon>Apicomplexa</taxon>
        <taxon>Conoidasida</taxon>
        <taxon>Coccidia</taxon>
        <taxon>Eucoccidiorida</taxon>
        <taxon>Eimeriorina</taxon>
        <taxon>Eimeriidae</taxon>
        <taxon>Eimeria</taxon>
    </lineage>
</organism>